<evidence type="ECO:0000313" key="2">
    <source>
        <dbReference type="Proteomes" id="UP000087171"/>
    </source>
</evidence>
<reference evidence="2" key="1">
    <citation type="journal article" date="2013" name="Nat. Biotechnol.">
        <title>Draft genome sequence of chickpea (Cicer arietinum) provides a resource for trait improvement.</title>
        <authorList>
            <person name="Varshney R.K."/>
            <person name="Song C."/>
            <person name="Saxena R.K."/>
            <person name="Azam S."/>
            <person name="Yu S."/>
            <person name="Sharpe A.G."/>
            <person name="Cannon S."/>
            <person name="Baek J."/>
            <person name="Rosen B.D."/>
            <person name="Tar'an B."/>
            <person name="Millan T."/>
            <person name="Zhang X."/>
            <person name="Ramsay L.D."/>
            <person name="Iwata A."/>
            <person name="Wang Y."/>
            <person name="Nelson W."/>
            <person name="Farmer A.D."/>
            <person name="Gaur P.M."/>
            <person name="Soderlund C."/>
            <person name="Penmetsa R.V."/>
            <person name="Xu C."/>
            <person name="Bharti A.K."/>
            <person name="He W."/>
            <person name="Winter P."/>
            <person name="Zhao S."/>
            <person name="Hane J.K."/>
            <person name="Carrasquilla-Garcia N."/>
            <person name="Condie J.A."/>
            <person name="Upadhyaya H.D."/>
            <person name="Luo M.C."/>
            <person name="Thudi M."/>
            <person name="Gowda C.L."/>
            <person name="Singh N.P."/>
            <person name="Lichtenzveig J."/>
            <person name="Gali K.K."/>
            <person name="Rubio J."/>
            <person name="Nadarajan N."/>
            <person name="Dolezel J."/>
            <person name="Bansal K.C."/>
            <person name="Xu X."/>
            <person name="Edwards D."/>
            <person name="Zhang G."/>
            <person name="Kahl G."/>
            <person name="Gil J."/>
            <person name="Singh K.B."/>
            <person name="Datta S.K."/>
            <person name="Jackson S.A."/>
            <person name="Wang J."/>
            <person name="Cook D.R."/>
        </authorList>
    </citation>
    <scope>NUCLEOTIDE SEQUENCE [LARGE SCALE GENOMIC DNA]</scope>
    <source>
        <strain evidence="2">cv. CDC Frontier</strain>
    </source>
</reference>
<keyword evidence="2" id="KW-1185">Reference proteome</keyword>
<dbReference type="AlphaFoldDB" id="A0A1S2YFX9"/>
<dbReference type="Pfam" id="PF07734">
    <property type="entry name" value="FBA_1"/>
    <property type="match status" value="1"/>
</dbReference>
<dbReference type="RefSeq" id="XP_004504227.1">
    <property type="nucleotide sequence ID" value="XM_004504170.3"/>
</dbReference>
<feature type="domain" description="F-box associated beta-propeller type 1" evidence="1">
    <location>
        <begin position="52"/>
        <end position="291"/>
    </location>
</feature>
<dbReference type="InterPro" id="IPR017451">
    <property type="entry name" value="F-box-assoc_interact_dom"/>
</dbReference>
<sequence length="367" mass="42424">MKSFQSAFNSFIQKLFSGCFLFSTKPNPILILDRFYYNNSNNIYAHHLFLLDVKTKLLKELHVPKVTHSNIMGFKIIGSCHGLLCIAHYSLHQNSTLFIWNPATKQTRTIIEQQQESLLLLPPDCLIGFYFNNHNEKSHDFYVVRLHSFEETKSDSLGKIYSIRAEKYSLSDGLWREIKGCDQNLILKGNLFWTENCVTVEETLFWVAIEVSEKVSHEMIISFNSCNNVISKIEMPFSSKDCAEVYKKLAVYKDSLSLVICSESKNMEQWLDLWVLSDEYEGVECWNKVQTIGMFSRLERPVGVWKNEILMATNKMIHGVGGIVALLPEDDIGDEFSYNILNYEESFIPLDYVEESDYIESEGFLLI</sequence>
<reference evidence="3" key="2">
    <citation type="submission" date="2025-08" db="UniProtKB">
        <authorList>
            <consortium name="RefSeq"/>
        </authorList>
    </citation>
    <scope>IDENTIFICATION</scope>
    <source>
        <tissue evidence="3">Etiolated seedlings</tissue>
    </source>
</reference>
<dbReference type="PaxDb" id="3827-XP_004504227.1"/>
<evidence type="ECO:0000313" key="3">
    <source>
        <dbReference type="RefSeq" id="XP_004504227.1"/>
    </source>
</evidence>
<protein>
    <submittedName>
        <fullName evidence="3">F-box/kelch-repeat protein At3g23880-like</fullName>
    </submittedName>
</protein>
<dbReference type="KEGG" id="cam:101504286"/>
<proteinExistence type="predicted"/>
<gene>
    <name evidence="3" type="primary">LOC101504286</name>
</gene>
<dbReference type="InterPro" id="IPR006527">
    <property type="entry name" value="F-box-assoc_dom_typ1"/>
</dbReference>
<dbReference type="NCBIfam" id="TIGR01640">
    <property type="entry name" value="F_box_assoc_1"/>
    <property type="match status" value="1"/>
</dbReference>
<dbReference type="OrthoDB" id="1372290at2759"/>
<dbReference type="PANTHER" id="PTHR31672:SF13">
    <property type="entry name" value="F-BOX PROTEIN CPR30-LIKE"/>
    <property type="match status" value="1"/>
</dbReference>
<organism evidence="2 3">
    <name type="scientific">Cicer arietinum</name>
    <name type="common">Chickpea</name>
    <name type="synonym">Garbanzo</name>
    <dbReference type="NCBI Taxonomy" id="3827"/>
    <lineage>
        <taxon>Eukaryota</taxon>
        <taxon>Viridiplantae</taxon>
        <taxon>Streptophyta</taxon>
        <taxon>Embryophyta</taxon>
        <taxon>Tracheophyta</taxon>
        <taxon>Spermatophyta</taxon>
        <taxon>Magnoliopsida</taxon>
        <taxon>eudicotyledons</taxon>
        <taxon>Gunneridae</taxon>
        <taxon>Pentapetalae</taxon>
        <taxon>rosids</taxon>
        <taxon>fabids</taxon>
        <taxon>Fabales</taxon>
        <taxon>Fabaceae</taxon>
        <taxon>Papilionoideae</taxon>
        <taxon>50 kb inversion clade</taxon>
        <taxon>NPAAA clade</taxon>
        <taxon>Hologalegina</taxon>
        <taxon>IRL clade</taxon>
        <taxon>Cicereae</taxon>
        <taxon>Cicer</taxon>
    </lineage>
</organism>
<dbReference type="Proteomes" id="UP000087171">
    <property type="component" value="Chromosome Ca6"/>
</dbReference>
<dbReference type="InterPro" id="IPR050796">
    <property type="entry name" value="SCF_F-box_component"/>
</dbReference>
<accession>A0A1S2YFX9</accession>
<dbReference type="GeneID" id="101504286"/>
<dbReference type="PANTHER" id="PTHR31672">
    <property type="entry name" value="BNACNNG10540D PROTEIN"/>
    <property type="match status" value="1"/>
</dbReference>
<name>A0A1S2YFX9_CICAR</name>
<evidence type="ECO:0000259" key="1">
    <source>
        <dbReference type="Pfam" id="PF07734"/>
    </source>
</evidence>